<dbReference type="OrthoDB" id="345880at2"/>
<organism evidence="5 6">
    <name type="scientific">Cellulomonas xylanilytica</name>
    <dbReference type="NCBI Taxonomy" id="233583"/>
    <lineage>
        <taxon>Bacteria</taxon>
        <taxon>Bacillati</taxon>
        <taxon>Actinomycetota</taxon>
        <taxon>Actinomycetes</taxon>
        <taxon>Micrococcales</taxon>
        <taxon>Cellulomonadaceae</taxon>
        <taxon>Cellulomonas</taxon>
    </lineage>
</organism>
<evidence type="ECO:0000313" key="5">
    <source>
        <dbReference type="EMBL" id="GEK21811.1"/>
    </source>
</evidence>
<dbReference type="Pfam" id="PF04389">
    <property type="entry name" value="Peptidase_M28"/>
    <property type="match status" value="1"/>
</dbReference>
<name>A0A510V793_9CELL</name>
<protein>
    <submittedName>
        <fullName evidence="5">Amidohydrolase</fullName>
    </submittedName>
</protein>
<dbReference type="PANTHER" id="PTHR12147:SF26">
    <property type="entry name" value="PEPTIDASE M28 DOMAIN-CONTAINING PROTEIN"/>
    <property type="match status" value="1"/>
</dbReference>
<feature type="signal peptide" evidence="2">
    <location>
        <begin position="1"/>
        <end position="23"/>
    </location>
</feature>
<dbReference type="GO" id="GO:0006508">
    <property type="term" value="P:proteolysis"/>
    <property type="evidence" value="ECO:0007669"/>
    <property type="project" value="InterPro"/>
</dbReference>
<dbReference type="InterPro" id="IPR045175">
    <property type="entry name" value="M28_fam"/>
</dbReference>
<keyword evidence="5" id="KW-0378">Hydrolase</keyword>
<evidence type="ECO:0000313" key="6">
    <source>
        <dbReference type="Proteomes" id="UP000321118"/>
    </source>
</evidence>
<evidence type="ECO:0000256" key="1">
    <source>
        <dbReference type="SAM" id="MobiDB-lite"/>
    </source>
</evidence>
<dbReference type="GO" id="GO:0008235">
    <property type="term" value="F:metalloexopeptidase activity"/>
    <property type="evidence" value="ECO:0007669"/>
    <property type="project" value="InterPro"/>
</dbReference>
<feature type="domain" description="PA" evidence="3">
    <location>
        <begin position="133"/>
        <end position="221"/>
    </location>
</feature>
<proteinExistence type="predicted"/>
<keyword evidence="2" id="KW-0732">Signal</keyword>
<dbReference type="InterPro" id="IPR046450">
    <property type="entry name" value="PA_dom_sf"/>
</dbReference>
<dbReference type="AlphaFoldDB" id="A0A510V793"/>
<feature type="domain" description="Peptidase M28" evidence="4">
    <location>
        <begin position="247"/>
        <end position="468"/>
    </location>
</feature>
<dbReference type="EMBL" id="BJUB01000007">
    <property type="protein sequence ID" value="GEK21811.1"/>
    <property type="molecule type" value="Genomic_DNA"/>
</dbReference>
<comment type="caution">
    <text evidence="5">The sequence shown here is derived from an EMBL/GenBank/DDBJ whole genome shotgun (WGS) entry which is preliminary data.</text>
</comment>
<evidence type="ECO:0000256" key="2">
    <source>
        <dbReference type="SAM" id="SignalP"/>
    </source>
</evidence>
<dbReference type="InterPro" id="IPR007484">
    <property type="entry name" value="Peptidase_M28"/>
</dbReference>
<dbReference type="InterPro" id="IPR003137">
    <property type="entry name" value="PA_domain"/>
</dbReference>
<dbReference type="Gene3D" id="3.40.630.10">
    <property type="entry name" value="Zn peptidases"/>
    <property type="match status" value="1"/>
</dbReference>
<dbReference type="SUPFAM" id="SSF53187">
    <property type="entry name" value="Zn-dependent exopeptidases"/>
    <property type="match status" value="1"/>
</dbReference>
<dbReference type="Proteomes" id="UP000321118">
    <property type="component" value="Unassembled WGS sequence"/>
</dbReference>
<feature type="chain" id="PRO_5039563577" evidence="2">
    <location>
        <begin position="24"/>
        <end position="515"/>
    </location>
</feature>
<dbReference type="SUPFAM" id="SSF52025">
    <property type="entry name" value="PA domain"/>
    <property type="match status" value="1"/>
</dbReference>
<keyword evidence="6" id="KW-1185">Reference proteome</keyword>
<accession>A0A510V793</accession>
<sequence length="515" mass="53802">MAARRTLVALASSIAIVTAGALASPAAAHDRGRSPEKFAQKVSTRAVQGHLAAFQRIADKNDGNRAALTSGYEESARYVERTLRKAGYRTERDPFTFDREIIDTATLTENSPGSAAYEVDQMEFSPNSPVGGVTADLVAPANPLGCTAAAWSGVVATGKIALVSRGECPFGDKAVAAATAGAIGVVIYNNVPDVQLFGTLGAEGLVNVPVAGVRQADGQALLAALTAGTVNVTLDLTSHTEVAESFNVIAETKQGRDDNVVMLGAHLDGVEEGPGINDNGTGSAAILEVAVQLAKSHSPHHNTVRFAWWGAEELGLIGSTAYVEELATQEGELDRIATYLNYDMVGSPNYIIGVYDADQSTYPAPTGVPIPEGSEATEDVLTTWFDTIGQPWVDTEFSGRSDYQAFILNGIPASGLFTGADDVKTEEEVALFGGTAGITHDPNYHSVGDDLSNVNTTALGIMTKAIAASTYSLAWDTSAINGVSGPGKGWQHPAHGHGPGKHLAPEDRVLLERAS</sequence>
<gene>
    <name evidence="5" type="ORF">CXY01_23310</name>
</gene>
<feature type="region of interest" description="Disordered" evidence="1">
    <location>
        <begin position="486"/>
        <end position="506"/>
    </location>
</feature>
<reference evidence="5 6" key="1">
    <citation type="submission" date="2019-07" db="EMBL/GenBank/DDBJ databases">
        <title>Whole genome shotgun sequence of Cellulomonas xylanilytica NBRC 101102.</title>
        <authorList>
            <person name="Hosoyama A."/>
            <person name="Uohara A."/>
            <person name="Ohji S."/>
            <person name="Ichikawa N."/>
        </authorList>
    </citation>
    <scope>NUCLEOTIDE SEQUENCE [LARGE SCALE GENOMIC DNA]</scope>
    <source>
        <strain evidence="5 6">NBRC 101102</strain>
    </source>
</reference>
<dbReference type="Gene3D" id="3.50.30.30">
    <property type="match status" value="1"/>
</dbReference>
<dbReference type="Pfam" id="PF02225">
    <property type="entry name" value="PA"/>
    <property type="match status" value="1"/>
</dbReference>
<dbReference type="PANTHER" id="PTHR12147">
    <property type="entry name" value="METALLOPEPTIDASE M28 FAMILY MEMBER"/>
    <property type="match status" value="1"/>
</dbReference>
<evidence type="ECO:0000259" key="4">
    <source>
        <dbReference type="Pfam" id="PF04389"/>
    </source>
</evidence>
<dbReference type="RefSeq" id="WP_146927614.1">
    <property type="nucleotide sequence ID" value="NZ_BJUB01000007.1"/>
</dbReference>
<evidence type="ECO:0000259" key="3">
    <source>
        <dbReference type="Pfam" id="PF02225"/>
    </source>
</evidence>